<keyword evidence="3" id="KW-1185">Reference proteome</keyword>
<reference evidence="2 3" key="1">
    <citation type="journal article" date="2018" name="Nat. Ecol. Evol.">
        <title>Pezizomycetes genomes reveal the molecular basis of ectomycorrhizal truffle lifestyle.</title>
        <authorList>
            <person name="Murat C."/>
            <person name="Payen T."/>
            <person name="Noel B."/>
            <person name="Kuo A."/>
            <person name="Morin E."/>
            <person name="Chen J."/>
            <person name="Kohler A."/>
            <person name="Krizsan K."/>
            <person name="Balestrini R."/>
            <person name="Da Silva C."/>
            <person name="Montanini B."/>
            <person name="Hainaut M."/>
            <person name="Levati E."/>
            <person name="Barry K.W."/>
            <person name="Belfiori B."/>
            <person name="Cichocki N."/>
            <person name="Clum A."/>
            <person name="Dockter R.B."/>
            <person name="Fauchery L."/>
            <person name="Guy J."/>
            <person name="Iotti M."/>
            <person name="Le Tacon F."/>
            <person name="Lindquist E.A."/>
            <person name="Lipzen A."/>
            <person name="Malagnac F."/>
            <person name="Mello A."/>
            <person name="Molinier V."/>
            <person name="Miyauchi S."/>
            <person name="Poulain J."/>
            <person name="Riccioni C."/>
            <person name="Rubini A."/>
            <person name="Sitrit Y."/>
            <person name="Splivallo R."/>
            <person name="Traeger S."/>
            <person name="Wang M."/>
            <person name="Zifcakova L."/>
            <person name="Wipf D."/>
            <person name="Zambonelli A."/>
            <person name="Paolocci F."/>
            <person name="Nowrousian M."/>
            <person name="Ottonello S."/>
            <person name="Baldrian P."/>
            <person name="Spatafora J.W."/>
            <person name="Henrissat B."/>
            <person name="Nagy L.G."/>
            <person name="Aury J.M."/>
            <person name="Wincker P."/>
            <person name="Grigoriev I.V."/>
            <person name="Bonfante P."/>
            <person name="Martin F.M."/>
        </authorList>
    </citation>
    <scope>NUCLEOTIDE SEQUENCE [LARGE SCALE GENOMIC DNA]</scope>
    <source>
        <strain evidence="2 3">ATCC MYA-4762</strain>
    </source>
</reference>
<gene>
    <name evidence="2" type="ORF">L211DRAFT_895545</name>
</gene>
<feature type="compositionally biased region" description="Low complexity" evidence="1">
    <location>
        <begin position="141"/>
        <end position="154"/>
    </location>
</feature>
<accession>A0A3N4LAT4</accession>
<dbReference type="InParanoid" id="A0A3N4LAT4"/>
<feature type="compositionally biased region" description="Polar residues" evidence="1">
    <location>
        <begin position="160"/>
        <end position="174"/>
    </location>
</feature>
<proteinExistence type="predicted"/>
<dbReference type="EMBL" id="ML121580">
    <property type="protein sequence ID" value="RPB19970.1"/>
    <property type="molecule type" value="Genomic_DNA"/>
</dbReference>
<evidence type="ECO:0000313" key="2">
    <source>
        <dbReference type="EMBL" id="RPB19970.1"/>
    </source>
</evidence>
<sequence length="195" mass="22007">MPGKGKRKDNPGKLDRVNPPLKTRLPVTGHPQPTTSYTTTATATIPRRVLKRIDEMVVIFVNAWEGFIMIKNRLRDDIGHDAEVWEFALTGIFTSMAKAFENSRDFGTFCPSIQESAVRYEKKHLIPTILRKYPQAPPTPALTTTRTTGTQMTPPITPTRYSVSTNTDRPSDTPQFAHMRRQRPQPSRHPPSNLG</sequence>
<feature type="region of interest" description="Disordered" evidence="1">
    <location>
        <begin position="1"/>
        <end position="38"/>
    </location>
</feature>
<organism evidence="2 3">
    <name type="scientific">Terfezia boudieri ATCC MYA-4762</name>
    <dbReference type="NCBI Taxonomy" id="1051890"/>
    <lineage>
        <taxon>Eukaryota</taxon>
        <taxon>Fungi</taxon>
        <taxon>Dikarya</taxon>
        <taxon>Ascomycota</taxon>
        <taxon>Pezizomycotina</taxon>
        <taxon>Pezizomycetes</taxon>
        <taxon>Pezizales</taxon>
        <taxon>Pezizaceae</taxon>
        <taxon>Terfezia</taxon>
    </lineage>
</organism>
<dbReference type="Proteomes" id="UP000267821">
    <property type="component" value="Unassembled WGS sequence"/>
</dbReference>
<evidence type="ECO:0000256" key="1">
    <source>
        <dbReference type="SAM" id="MobiDB-lite"/>
    </source>
</evidence>
<name>A0A3N4LAT4_9PEZI</name>
<evidence type="ECO:0000313" key="3">
    <source>
        <dbReference type="Proteomes" id="UP000267821"/>
    </source>
</evidence>
<protein>
    <submittedName>
        <fullName evidence="2">Uncharacterized protein</fullName>
    </submittedName>
</protein>
<feature type="region of interest" description="Disordered" evidence="1">
    <location>
        <begin position="134"/>
        <end position="195"/>
    </location>
</feature>
<dbReference type="AlphaFoldDB" id="A0A3N4LAT4"/>